<dbReference type="PANTHER" id="PTHR40094:SF1">
    <property type="entry name" value="UBIQUITIN DOMAIN-CONTAINING PROTEIN"/>
    <property type="match status" value="1"/>
</dbReference>
<dbReference type="Gene3D" id="2.60.40.1120">
    <property type="entry name" value="Carboxypeptidase-like, regulatory domain"/>
    <property type="match status" value="1"/>
</dbReference>
<name>A0A917HTL2_9FLAO</name>
<dbReference type="Pfam" id="PF17973">
    <property type="entry name" value="bMG10"/>
    <property type="match status" value="1"/>
</dbReference>
<organism evidence="4 5">
    <name type="scientific">Polaribacter pacificus</name>
    <dbReference type="NCBI Taxonomy" id="1775173"/>
    <lineage>
        <taxon>Bacteria</taxon>
        <taxon>Pseudomonadati</taxon>
        <taxon>Bacteroidota</taxon>
        <taxon>Flavobacteriia</taxon>
        <taxon>Flavobacteriales</taxon>
        <taxon>Flavobacteriaceae</taxon>
    </lineage>
</organism>
<keyword evidence="2" id="KW-0732">Signal</keyword>
<evidence type="ECO:0000259" key="3">
    <source>
        <dbReference type="SMART" id="SM01360"/>
    </source>
</evidence>
<dbReference type="SUPFAM" id="SSF49464">
    <property type="entry name" value="Carboxypeptidase regulatory domain-like"/>
    <property type="match status" value="1"/>
</dbReference>
<comment type="similarity">
    <text evidence="1">Belongs to the protease inhibitor I39 (alpha-2-macroglobulin) family. Bacterial alpha-2-macroglobulin subfamily.</text>
</comment>
<accession>A0A917HTL2</accession>
<dbReference type="InterPro" id="IPR041246">
    <property type="entry name" value="Bact_MG10"/>
</dbReference>
<dbReference type="SMART" id="SM01360">
    <property type="entry name" value="A2M"/>
    <property type="match status" value="1"/>
</dbReference>
<evidence type="ECO:0000313" key="5">
    <source>
        <dbReference type="Proteomes" id="UP000633278"/>
    </source>
</evidence>
<proteinExistence type="inferred from homology"/>
<dbReference type="Proteomes" id="UP000633278">
    <property type="component" value="Unassembled WGS sequence"/>
</dbReference>
<evidence type="ECO:0000256" key="1">
    <source>
        <dbReference type="ARBA" id="ARBA00010556"/>
    </source>
</evidence>
<dbReference type="Pfam" id="PF00207">
    <property type="entry name" value="A2M"/>
    <property type="match status" value="1"/>
</dbReference>
<gene>
    <name evidence="4" type="ORF">GCM10011416_03150</name>
</gene>
<dbReference type="SUPFAM" id="SSF48239">
    <property type="entry name" value="Terpenoid cyclases/Protein prenyltransferases"/>
    <property type="match status" value="1"/>
</dbReference>
<dbReference type="Pfam" id="PF01835">
    <property type="entry name" value="MG2"/>
    <property type="match status" value="1"/>
</dbReference>
<evidence type="ECO:0000256" key="2">
    <source>
        <dbReference type="SAM" id="SignalP"/>
    </source>
</evidence>
<dbReference type="Gene3D" id="2.60.40.1930">
    <property type="match status" value="1"/>
</dbReference>
<dbReference type="InterPro" id="IPR002890">
    <property type="entry name" value="MG2"/>
</dbReference>
<dbReference type="Pfam" id="PF13715">
    <property type="entry name" value="CarbopepD_reg_2"/>
    <property type="match status" value="1"/>
</dbReference>
<keyword evidence="5" id="KW-1185">Reference proteome</keyword>
<protein>
    <recommendedName>
        <fullName evidence="3">Alpha-2-macroglobulin domain-containing protein</fullName>
    </recommendedName>
</protein>
<dbReference type="InterPro" id="IPR008930">
    <property type="entry name" value="Terpenoid_cyclase/PrenylTrfase"/>
</dbReference>
<comment type="caution">
    <text evidence="4">The sequence shown here is derived from an EMBL/GenBank/DDBJ whole genome shotgun (WGS) entry which is preliminary data.</text>
</comment>
<reference evidence="4" key="2">
    <citation type="submission" date="2020-09" db="EMBL/GenBank/DDBJ databases">
        <authorList>
            <person name="Sun Q."/>
            <person name="Zhou Y."/>
        </authorList>
    </citation>
    <scope>NUCLEOTIDE SEQUENCE</scope>
    <source>
        <strain evidence="4">CGMCC 1.15763</strain>
    </source>
</reference>
<dbReference type="PANTHER" id="PTHR40094">
    <property type="entry name" value="ALPHA-2-MACROGLOBULIN HOMOLOG"/>
    <property type="match status" value="1"/>
</dbReference>
<sequence length="2134" mass="243371">MKKTSLLILLFTILYSSSIQAQKSYEKVWDSIEKLEIKKLPKSALKLVDSLYTKASKEHNSSQQIKALFYKSKFSLLLDEDAQLGIINAFKAQIKSSSFPTKNILKNIIANLYWQYFYQHRYDFYQRTQTAQKVDPSDFRTWDLKTLFKEVHINFQQSLAEKEKLQKLTTNEFSAIIQPVAATKTYRPSLYDFLANNALDFYKTPENTIAKPTAIFTIDKPMYFSDATAFSTLPLETKDSLSLQYQALKIYQDLTVYHLKNNNIAALAFTTLDRLKFVNQNAVFQDKKTLLLKALDEGYKRYNNHTIGGLYGYEIVRIYMSKGTDYPNSKIKEDVFKIAEALQICNTIINRFPKSLAAENCRRLKASITSKTLSIKAEKNVPIGKKQRLFINYKNIETLYFTSYLISKNEQNLLNKIYNLEARVNFIKNLTQTNQWTSKLRNIKDFRAHSTEVITPKFKGGNYLIVVSESNTLNASKIFGSTSVQVTNLALVESHKDRVYRYQVVNRNNGKPIKNASITISNPNRNSGALINKTIKTNKKGFATFKSPYTYLNCEITVAHKKDNGYFGNNTVIQHKKSELTTNKEVENSVIKPFLFTDRSIYRPGQTVYFKTIFVKTDKKNSTPFTNQYVQIKLLSQNRQLVKSIDLKLNEYGSAAGTFTIPDNGLTGYYSFEFDKSEKVESTFYKTADYIFVGNYNNKILVEEYKRPRFQTEFKPITSTFKLNDSVTVSGFAKSYSGTSISQAKVTYKVIRRVELPTWFYWRHYFRNTAPQEISFGETTTNSKGEFNIRFNALPDASISKENLPIFKYEIIADVTDVNGETRSNSTLIKVGYHSLVATLSLPVKINKRATRQSIKITTKNLNNQFVAAKGTVKIFKLQAPKAPLRERAWSAPEYQDISEKEFRKLFPNVPYLEEEANELNWKKGTLVYQSTFDTGSTDEIYFEIGKLWKTGKYSVILESKDPYNQTVKDEQHFSLFDPKSKKVTDNELFSIYTDKSFYNPNESIELKLASASKDLTVTLMVEAKGIPSKIYTIHLNNNTKTLKIPIENRELSSLNINYHFVNYNAFTKNKLRIPIVKQQSSLTLQTTSFRDKLKPGQTETWSFSLKNDTNDGVAAEILASMYDASLDDFKEHQWQFQPIAPKYDYSYNSTRANNSFGSTSFSIKNIKHYYSGYKQLTFDSYNWFGFHLDGNQWRQRRYFQRITQIPKTAIIVESGIFNGTVTGIVVDKNGGPLPNANISIKGSMAGTETNFDGNFSLSAKKGDVLVFSYIGYLSAEVVVGNASQIEVRLIEDANVLDEVVVTGLGISREDVSLGYAMQGKVAGIAIETEKARKDLATVKARKNLNETAFFYPQLTTDKDGNVRFNFTVPEALTQWKLQLLAHTQNLQTTSKTLTAVTQKELMVVPNAPRFLRQGDEITFSAKISNLTSEQLSGSVQLDLTDVITGKEINADLKNTNSVKPFKVDKNGNIAVSWDLSIPNTVQAIQYKIIAKAGDFSDGEQNILPVLSNKMLVTETLPLWVRSNETKTFRLDKLKDNNSLTLKNHKLTLEMTSNPAWYAVQAMPYLMEYFNESSEQTFSKYYANSLASHIVNSNPRIKNVFKSWQSSEALISNLEKNQELKSIVIQETPWLRDAQSETEQKKRIALLFDLNLMQNSQNRAINYLKTLQLNNGGFPWFKGFKAASIFITQHIASGFGHLKKIGVSSLDETAQQLIENAVEFSDGFILQSYSKLLDSAEKLEQKASSKASGTKAAKKFLAQNHLNYTQIQYLYMRSFYKELPLDAKTEQAVAYYKNQAKKYWGEFGLYGQGQIALALFRTDDKVTAKNIIASLKENSINSDELGMYWKKNIPGYYFYEAPIETQALLIEAFSEIENDIETIDLLKTWLLKHKQTNQWKTTKATTEAIYALLLTGRDWISITDMVAVKIGDKKIAPTQQENSQVEAGTGYYKTNWYGKDIRPKMAEVSVTKKGNGIAWGALYWEYFEDLDKITPAETPLKIKKKLFLKVNSSTGKMLKEIKKDTYLKIGDLVTIRIEIRSDRVMEFIHLKDMRASGFEPINVLSSYKRQGTLGYYESTRDAATNFFFDTLPKGVHILEYDVRVNQAGSFSNGITTIQSMYAPEFSSHSEGIRIKSEK</sequence>
<dbReference type="InterPro" id="IPR001599">
    <property type="entry name" value="Macroglobln_a2"/>
</dbReference>
<feature type="signal peptide" evidence="2">
    <location>
        <begin position="1"/>
        <end position="21"/>
    </location>
</feature>
<dbReference type="InterPro" id="IPR051802">
    <property type="entry name" value="YfhM-like"/>
</dbReference>
<dbReference type="InterPro" id="IPR008969">
    <property type="entry name" value="CarboxyPept-like_regulatory"/>
</dbReference>
<feature type="domain" description="Alpha-2-macroglobulin" evidence="3">
    <location>
        <begin position="1348"/>
        <end position="1438"/>
    </location>
</feature>
<feature type="chain" id="PRO_5036711528" description="Alpha-2-macroglobulin domain-containing protein" evidence="2">
    <location>
        <begin position="22"/>
        <end position="2134"/>
    </location>
</feature>
<dbReference type="EMBL" id="BMJW01000001">
    <property type="protein sequence ID" value="GGG89960.1"/>
    <property type="molecule type" value="Genomic_DNA"/>
</dbReference>
<evidence type="ECO:0000313" key="4">
    <source>
        <dbReference type="EMBL" id="GGG89960.1"/>
    </source>
</evidence>
<dbReference type="RefSeq" id="WP_188597517.1">
    <property type="nucleotide sequence ID" value="NZ_BMJW01000001.1"/>
</dbReference>
<dbReference type="GO" id="GO:0004866">
    <property type="term" value="F:endopeptidase inhibitor activity"/>
    <property type="evidence" value="ECO:0007669"/>
    <property type="project" value="InterPro"/>
</dbReference>
<dbReference type="Gene3D" id="1.50.10.20">
    <property type="match status" value="1"/>
</dbReference>
<reference evidence="4" key="1">
    <citation type="journal article" date="2014" name="Int. J. Syst. Evol. Microbiol.">
        <title>Complete genome sequence of Corynebacterium casei LMG S-19264T (=DSM 44701T), isolated from a smear-ripened cheese.</title>
        <authorList>
            <consortium name="US DOE Joint Genome Institute (JGI-PGF)"/>
            <person name="Walter F."/>
            <person name="Albersmeier A."/>
            <person name="Kalinowski J."/>
            <person name="Ruckert C."/>
        </authorList>
    </citation>
    <scope>NUCLEOTIDE SEQUENCE</scope>
    <source>
        <strain evidence="4">CGMCC 1.15763</strain>
    </source>
</reference>